<name>A0A1X6N9Y5_9APHY</name>
<dbReference type="OrthoDB" id="10268882at2759"/>
<gene>
    <name evidence="1" type="ORF">POSPLADRAFT_1044573</name>
</gene>
<keyword evidence="2" id="KW-1185">Reference proteome</keyword>
<accession>A0A1X6N9Y5</accession>
<organism evidence="1 2">
    <name type="scientific">Postia placenta MAD-698-R-SB12</name>
    <dbReference type="NCBI Taxonomy" id="670580"/>
    <lineage>
        <taxon>Eukaryota</taxon>
        <taxon>Fungi</taxon>
        <taxon>Dikarya</taxon>
        <taxon>Basidiomycota</taxon>
        <taxon>Agaricomycotina</taxon>
        <taxon>Agaricomycetes</taxon>
        <taxon>Polyporales</taxon>
        <taxon>Adustoporiaceae</taxon>
        <taxon>Rhodonia</taxon>
    </lineage>
</organism>
<protein>
    <submittedName>
        <fullName evidence="1">Uncharacterized protein</fullName>
    </submittedName>
</protein>
<dbReference type="GeneID" id="36323513"/>
<dbReference type="Proteomes" id="UP000194127">
    <property type="component" value="Unassembled WGS sequence"/>
</dbReference>
<proteinExistence type="predicted"/>
<sequence length="110" mass="11847">MNMVKKGRAGANAYPRSLPFLQSLEVYCKAHQTCLSVGTHPPTAHGDQSNGGNPNNLPFYASYLFAVRTNASGLNGAIPARKNRFDAAKVPHSAQSYVYGNARVPSRKAK</sequence>
<evidence type="ECO:0000313" key="2">
    <source>
        <dbReference type="Proteomes" id="UP000194127"/>
    </source>
</evidence>
<dbReference type="EMBL" id="KZ110593">
    <property type="protein sequence ID" value="OSX65163.1"/>
    <property type="molecule type" value="Genomic_DNA"/>
</dbReference>
<reference evidence="1 2" key="1">
    <citation type="submission" date="2017-04" db="EMBL/GenBank/DDBJ databases">
        <title>Genome Sequence of the Model Brown-Rot Fungus Postia placenta SB12.</title>
        <authorList>
            <consortium name="DOE Joint Genome Institute"/>
            <person name="Gaskell J."/>
            <person name="Kersten P."/>
            <person name="Larrondo L.F."/>
            <person name="Canessa P."/>
            <person name="Martinez D."/>
            <person name="Hibbett D."/>
            <person name="Schmoll M."/>
            <person name="Kubicek C.P."/>
            <person name="Martinez A.T."/>
            <person name="Yadav J."/>
            <person name="Master E."/>
            <person name="Magnuson J.K."/>
            <person name="James T."/>
            <person name="Yaver D."/>
            <person name="Berka R."/>
            <person name="Labutti K."/>
            <person name="Lipzen A."/>
            <person name="Aerts A."/>
            <person name="Barry K."/>
            <person name="Henrissat B."/>
            <person name="Blanchette R."/>
            <person name="Grigoriev I."/>
            <person name="Cullen D."/>
        </authorList>
    </citation>
    <scope>NUCLEOTIDE SEQUENCE [LARGE SCALE GENOMIC DNA]</scope>
    <source>
        <strain evidence="1 2">MAD-698-R-SB12</strain>
    </source>
</reference>
<dbReference type="RefSeq" id="XP_024341957.1">
    <property type="nucleotide sequence ID" value="XM_024478563.1"/>
</dbReference>
<dbReference type="AlphaFoldDB" id="A0A1X6N9Y5"/>
<evidence type="ECO:0000313" key="1">
    <source>
        <dbReference type="EMBL" id="OSX65163.1"/>
    </source>
</evidence>